<organism evidence="1 2">
    <name type="scientific">Candidatus Accumulibacter meliphilus</name>
    <dbReference type="NCBI Taxonomy" id="2211374"/>
    <lineage>
        <taxon>Bacteria</taxon>
        <taxon>Pseudomonadati</taxon>
        <taxon>Pseudomonadota</taxon>
        <taxon>Betaproteobacteria</taxon>
        <taxon>Candidatus Accumulibacter</taxon>
    </lineage>
</organism>
<dbReference type="EMBL" id="QPGA01000013">
    <property type="protein sequence ID" value="RDE50907.1"/>
    <property type="molecule type" value="Genomic_DNA"/>
</dbReference>
<dbReference type="AlphaFoldDB" id="A0A369XRR6"/>
<protein>
    <recommendedName>
        <fullName evidence="3">ABM domain-containing protein</fullName>
    </recommendedName>
</protein>
<evidence type="ECO:0000313" key="2">
    <source>
        <dbReference type="Proteomes" id="UP000253831"/>
    </source>
</evidence>
<dbReference type="Proteomes" id="UP000253831">
    <property type="component" value="Unassembled WGS sequence"/>
</dbReference>
<proteinExistence type="predicted"/>
<accession>A0A369XRR6</accession>
<dbReference type="InterPro" id="IPR011008">
    <property type="entry name" value="Dimeric_a/b-barrel"/>
</dbReference>
<name>A0A369XRR6_9PROT</name>
<gene>
    <name evidence="1" type="ORF">DVS81_08830</name>
</gene>
<dbReference type="Gene3D" id="3.30.70.100">
    <property type="match status" value="1"/>
</dbReference>
<evidence type="ECO:0008006" key="3">
    <source>
        <dbReference type="Google" id="ProtNLM"/>
    </source>
</evidence>
<reference evidence="1 2" key="1">
    <citation type="submission" date="2018-05" db="EMBL/GenBank/DDBJ databases">
        <title>Integrated omic analyses show evidence that a Ca. Accumulibacter phosphatis strain performs denitrification under micro-aerobic conditions.</title>
        <authorList>
            <person name="Camejo P.Y."/>
            <person name="Katherine M.D."/>
            <person name="Daniel N.R."/>
        </authorList>
    </citation>
    <scope>NUCLEOTIDE SEQUENCE [LARGE SCALE GENOMIC DNA]</scope>
    <source>
        <strain evidence="1">UW-LDO-IC</strain>
    </source>
</reference>
<sequence>MFPTGPGLIPTQLHRGIGGGSCVFLNYAVWESTAHFKRAFHNPEFRSQLRHYPPSALASPPLFRKLAVPGVCVE</sequence>
<comment type="caution">
    <text evidence="1">The sequence shown here is derived from an EMBL/GenBank/DDBJ whole genome shotgun (WGS) entry which is preliminary data.</text>
</comment>
<dbReference type="SUPFAM" id="SSF54909">
    <property type="entry name" value="Dimeric alpha+beta barrel"/>
    <property type="match status" value="1"/>
</dbReference>
<evidence type="ECO:0000313" key="1">
    <source>
        <dbReference type="EMBL" id="RDE50907.1"/>
    </source>
</evidence>